<dbReference type="PANTHER" id="PTHR32098:SF5">
    <property type="entry name" value="LYCOPENE BETA_EPSILON CYCLASE PROTEIN"/>
    <property type="match status" value="1"/>
</dbReference>
<reference evidence="1 2" key="1">
    <citation type="journal article" date="2018" name="Cell">
        <title>The Chara Genome: Secondary Complexity and Implications for Plant Terrestrialization.</title>
        <authorList>
            <person name="Nishiyama T."/>
            <person name="Sakayama H."/>
            <person name="Vries J.D."/>
            <person name="Buschmann H."/>
            <person name="Saint-Marcoux D."/>
            <person name="Ullrich K.K."/>
            <person name="Haas F.B."/>
            <person name="Vanderstraeten L."/>
            <person name="Becker D."/>
            <person name="Lang D."/>
            <person name="Vosolsobe S."/>
            <person name="Rombauts S."/>
            <person name="Wilhelmsson P.K.I."/>
            <person name="Janitza P."/>
            <person name="Kern R."/>
            <person name="Heyl A."/>
            <person name="Rumpler F."/>
            <person name="Villalobos L.I.A.C."/>
            <person name="Clay J.M."/>
            <person name="Skokan R."/>
            <person name="Toyoda A."/>
            <person name="Suzuki Y."/>
            <person name="Kagoshima H."/>
            <person name="Schijlen E."/>
            <person name="Tajeshwar N."/>
            <person name="Catarino B."/>
            <person name="Hetherington A.J."/>
            <person name="Saltykova A."/>
            <person name="Bonnot C."/>
            <person name="Breuninger H."/>
            <person name="Symeonidi A."/>
            <person name="Radhakrishnan G.V."/>
            <person name="Van Nieuwerburgh F."/>
            <person name="Deforce D."/>
            <person name="Chang C."/>
            <person name="Karol K.G."/>
            <person name="Hedrich R."/>
            <person name="Ulvskov P."/>
            <person name="Glockner G."/>
            <person name="Delwiche C.F."/>
            <person name="Petrasek J."/>
            <person name="Van de Peer Y."/>
            <person name="Friml J."/>
            <person name="Beilby M."/>
            <person name="Dolan L."/>
            <person name="Kohara Y."/>
            <person name="Sugano S."/>
            <person name="Fujiyama A."/>
            <person name="Delaux P.-M."/>
            <person name="Quint M."/>
            <person name="TheiBen G."/>
            <person name="Hagemann M."/>
            <person name="Harholt J."/>
            <person name="Dunand C."/>
            <person name="Zachgo S."/>
            <person name="Langdale J."/>
            <person name="Maumus F."/>
            <person name="Straeten D.V.D."/>
            <person name="Gould S.B."/>
            <person name="Rensing S.A."/>
        </authorList>
    </citation>
    <scope>NUCLEOTIDE SEQUENCE [LARGE SCALE GENOMIC DNA]</scope>
    <source>
        <strain evidence="1 2">S276</strain>
    </source>
</reference>
<sequence length="112" mass="12181">MALNTISSTTYCHNRCGFYGGVEFYIKGILDIGISPVKLLEILKNRFLAAGGVLLEQKELLKATSFDDGVVISISGQEPLVTRLLIDAMGHASPIVRQADHRTPGIPKVKQD</sequence>
<evidence type="ECO:0008006" key="3">
    <source>
        <dbReference type="Google" id="ProtNLM"/>
    </source>
</evidence>
<dbReference type="InterPro" id="IPR036188">
    <property type="entry name" value="FAD/NAD-bd_sf"/>
</dbReference>
<name>A0A388KM82_CHABU</name>
<dbReference type="PANTHER" id="PTHR32098">
    <property type="entry name" value="LYCOPENE BETA/EPSILON CYCLASE PROTEIN"/>
    <property type="match status" value="1"/>
</dbReference>
<organism evidence="1 2">
    <name type="scientific">Chara braunii</name>
    <name type="common">Braun's stonewort</name>
    <dbReference type="NCBI Taxonomy" id="69332"/>
    <lineage>
        <taxon>Eukaryota</taxon>
        <taxon>Viridiplantae</taxon>
        <taxon>Streptophyta</taxon>
        <taxon>Charophyceae</taxon>
        <taxon>Charales</taxon>
        <taxon>Characeae</taxon>
        <taxon>Chara</taxon>
    </lineage>
</organism>
<evidence type="ECO:0000313" key="1">
    <source>
        <dbReference type="EMBL" id="GBG71152.1"/>
    </source>
</evidence>
<protein>
    <recommendedName>
        <fullName evidence="3">FAD dependent oxidoreductase domain-containing protein</fullName>
    </recommendedName>
</protein>
<dbReference type="Gramene" id="GBG71152">
    <property type="protein sequence ID" value="GBG71152"/>
    <property type="gene ID" value="CBR_g8454"/>
</dbReference>
<comment type="caution">
    <text evidence="1">The sequence shown here is derived from an EMBL/GenBank/DDBJ whole genome shotgun (WGS) entry which is preliminary data.</text>
</comment>
<dbReference type="SUPFAM" id="SSF51905">
    <property type="entry name" value="FAD/NAD(P)-binding domain"/>
    <property type="match status" value="1"/>
</dbReference>
<dbReference type="EMBL" id="BFEA01000142">
    <property type="protein sequence ID" value="GBG71152.1"/>
    <property type="molecule type" value="Genomic_DNA"/>
</dbReference>
<proteinExistence type="predicted"/>
<dbReference type="STRING" id="69332.A0A388KM82"/>
<keyword evidence="2" id="KW-1185">Reference proteome</keyword>
<accession>A0A388KM82</accession>
<dbReference type="OrthoDB" id="4211at2759"/>
<evidence type="ECO:0000313" key="2">
    <source>
        <dbReference type="Proteomes" id="UP000265515"/>
    </source>
</evidence>
<dbReference type="AlphaFoldDB" id="A0A388KM82"/>
<gene>
    <name evidence="1" type="ORF">CBR_g8454</name>
</gene>
<dbReference type="Proteomes" id="UP000265515">
    <property type="component" value="Unassembled WGS sequence"/>
</dbReference>